<proteinExistence type="predicted"/>
<evidence type="ECO:0000313" key="1">
    <source>
        <dbReference type="EMBL" id="KMQ86291.1"/>
    </source>
</evidence>
<dbReference type="AlphaFoldDB" id="A0A0J7K7W5"/>
<dbReference type="STRING" id="67767.A0A0J7K7W5"/>
<keyword evidence="2" id="KW-1185">Reference proteome</keyword>
<dbReference type="Proteomes" id="UP000036403">
    <property type="component" value="Unassembled WGS sequence"/>
</dbReference>
<evidence type="ECO:0000313" key="2">
    <source>
        <dbReference type="Proteomes" id="UP000036403"/>
    </source>
</evidence>
<dbReference type="OrthoDB" id="7650824at2759"/>
<accession>A0A0J7K7W5</accession>
<reference evidence="1 2" key="1">
    <citation type="submission" date="2015-04" db="EMBL/GenBank/DDBJ databases">
        <title>Lasius niger genome sequencing.</title>
        <authorList>
            <person name="Konorov E.A."/>
            <person name="Nikitin M.A."/>
            <person name="Kirill M.V."/>
            <person name="Chang P."/>
        </authorList>
    </citation>
    <scope>NUCLEOTIDE SEQUENCE [LARGE SCALE GENOMIC DNA]</scope>
    <source>
        <tissue evidence="1">Whole</tissue>
    </source>
</reference>
<organism evidence="1 2">
    <name type="scientific">Lasius niger</name>
    <name type="common">Black garden ant</name>
    <dbReference type="NCBI Taxonomy" id="67767"/>
    <lineage>
        <taxon>Eukaryota</taxon>
        <taxon>Metazoa</taxon>
        <taxon>Ecdysozoa</taxon>
        <taxon>Arthropoda</taxon>
        <taxon>Hexapoda</taxon>
        <taxon>Insecta</taxon>
        <taxon>Pterygota</taxon>
        <taxon>Neoptera</taxon>
        <taxon>Endopterygota</taxon>
        <taxon>Hymenoptera</taxon>
        <taxon>Apocrita</taxon>
        <taxon>Aculeata</taxon>
        <taxon>Formicoidea</taxon>
        <taxon>Formicidae</taxon>
        <taxon>Formicinae</taxon>
        <taxon>Lasius</taxon>
        <taxon>Lasius</taxon>
    </lineage>
</organism>
<name>A0A0J7K7W5_LASNI</name>
<protein>
    <submittedName>
        <fullName evidence="1">Uncharacterized protein</fullName>
    </submittedName>
</protein>
<sequence>MVRNLDKIWTPSSCCNRCSRNLRGWYDGIKKSMPFGVPMIWREPSNHATDCYFCLTDTRQFSTKTKHGIKYSNVSSVIRPEGHTPQLPVPKPPSECLASTSALETDNQQNHDEFFLQPLKLLTYLLLNHIS</sequence>
<comment type="caution">
    <text evidence="1">The sequence shown here is derived from an EMBL/GenBank/DDBJ whole genome shotgun (WGS) entry which is preliminary data.</text>
</comment>
<gene>
    <name evidence="1" type="ORF">RF55_14749</name>
</gene>
<dbReference type="EMBL" id="LBMM01012302">
    <property type="protein sequence ID" value="KMQ86291.1"/>
    <property type="molecule type" value="Genomic_DNA"/>
</dbReference>
<dbReference type="PaxDb" id="67767-A0A0J7K7W5"/>